<proteinExistence type="predicted"/>
<feature type="transmembrane region" description="Helical" evidence="1">
    <location>
        <begin position="96"/>
        <end position="117"/>
    </location>
</feature>
<organism evidence="2">
    <name type="scientific">Pseudomonas urmiensis</name>
    <dbReference type="NCBI Taxonomy" id="2745493"/>
    <lineage>
        <taxon>Bacteria</taxon>
        <taxon>Pseudomonadati</taxon>
        <taxon>Pseudomonadota</taxon>
        <taxon>Gammaproteobacteria</taxon>
        <taxon>Pseudomonadales</taxon>
        <taxon>Pseudomonadaceae</taxon>
        <taxon>Pseudomonas</taxon>
    </lineage>
</organism>
<reference evidence="2" key="1">
    <citation type="journal article" date="2020" name="Microorganisms">
        <title>Reliable Identification of Environmental Pseudomonas Isolates Using the rpoD Gene.</title>
        <authorList>
            <consortium name="The Broad Institute Genome Sequencing Platform"/>
            <person name="Girard L."/>
            <person name="Lood C."/>
            <person name="Rokni-Zadeh H."/>
            <person name="van Noort V."/>
            <person name="Lavigne R."/>
            <person name="De Mot R."/>
        </authorList>
    </citation>
    <scope>NUCLEOTIDE SEQUENCE</scope>
    <source>
        <strain evidence="2">SWRI10</strain>
    </source>
</reference>
<keyword evidence="1" id="KW-0472">Membrane</keyword>
<reference evidence="2" key="2">
    <citation type="submission" date="2020-07" db="EMBL/GenBank/DDBJ databases">
        <authorList>
            <person name="Lood C."/>
            <person name="Girard L."/>
        </authorList>
    </citation>
    <scope>NUCLEOTIDE SEQUENCE</scope>
    <source>
        <strain evidence="2">SWRI10</strain>
    </source>
</reference>
<sequence>MAMVFCRGCAKQLHETAPACPQCGAPQFAVTPPAQSIGGESSWMAVTALILGILCLLSLFDDAEWDADTLLGLGLFASIGLVSGIVSICQKKPGNGMAVAGLVMTTFSLLCFIGLSVN</sequence>
<evidence type="ECO:0000256" key="1">
    <source>
        <dbReference type="SAM" id="Phobius"/>
    </source>
</evidence>
<dbReference type="EMBL" id="JABWRE020000001">
    <property type="protein sequence ID" value="MBV4538558.1"/>
    <property type="molecule type" value="Genomic_DNA"/>
</dbReference>
<protein>
    <submittedName>
        <fullName evidence="2">DUF4190 domain-containing protein</fullName>
    </submittedName>
</protein>
<keyword evidence="1" id="KW-0812">Transmembrane</keyword>
<feature type="transmembrane region" description="Helical" evidence="1">
    <location>
        <begin position="72"/>
        <end position="89"/>
    </location>
</feature>
<keyword evidence="1" id="KW-1133">Transmembrane helix</keyword>
<gene>
    <name evidence="2" type="ORF">HU737_01440</name>
    <name evidence="3" type="ORF">HU737_021620</name>
</gene>
<evidence type="ECO:0000313" key="2">
    <source>
        <dbReference type="EMBL" id="MBC3439325.1"/>
    </source>
</evidence>
<evidence type="ECO:0000313" key="3">
    <source>
        <dbReference type="EMBL" id="MBV4538558.1"/>
    </source>
</evidence>
<name>A0A923FVR1_9PSED</name>
<comment type="caution">
    <text evidence="2">The sequence shown here is derived from an EMBL/GenBank/DDBJ whole genome shotgun (WGS) entry which is preliminary data.</text>
</comment>
<reference evidence="3" key="3">
    <citation type="submission" date="2021-06" db="EMBL/GenBank/DDBJ databases">
        <title>Updating the genus Pseudomonas: Description of 43 new species and partition of the Pseudomonas putida group.</title>
        <authorList>
            <person name="Girard L."/>
            <person name="Lood C."/>
            <person name="Vandamme P."/>
            <person name="Rokni-Zadeh H."/>
            <person name="Van Noort V."/>
            <person name="Hofte M."/>
            <person name="Lavigne R."/>
            <person name="De Mot R."/>
        </authorList>
    </citation>
    <scope>NUCLEOTIDE SEQUENCE</scope>
    <source>
        <strain evidence="3">SWRI10</strain>
    </source>
</reference>
<accession>A0A923FVR1</accession>
<dbReference type="Proteomes" id="UP000599879">
    <property type="component" value="Unassembled WGS sequence"/>
</dbReference>
<dbReference type="AlphaFoldDB" id="A0A923FVR1"/>
<dbReference type="EMBL" id="JABWRE010000001">
    <property type="protein sequence ID" value="MBC3439325.1"/>
    <property type="molecule type" value="Genomic_DNA"/>
</dbReference>
<dbReference type="RefSeq" id="WP_186552921.1">
    <property type="nucleotide sequence ID" value="NZ_JABWRE020000001.1"/>
</dbReference>
<feature type="transmembrane region" description="Helical" evidence="1">
    <location>
        <begin position="43"/>
        <end position="60"/>
    </location>
</feature>